<proteinExistence type="predicted"/>
<dbReference type="EMBL" id="GAIX01009091">
    <property type="protein sequence ID" value="JAA83469.1"/>
    <property type="molecule type" value="Transcribed_RNA"/>
</dbReference>
<accession>S4P119</accession>
<reference evidence="1" key="2">
    <citation type="submission" date="2013-05" db="EMBL/GenBank/DDBJ databases">
        <authorList>
            <person name="Carter J.-M."/>
            <person name="Baker S.C."/>
            <person name="Pink R."/>
            <person name="Carter D.R.F."/>
            <person name="Collins A."/>
            <person name="Tomlin J."/>
            <person name="Gibbs M."/>
            <person name="Breuker C.J."/>
        </authorList>
    </citation>
    <scope>NUCLEOTIDE SEQUENCE</scope>
    <source>
        <tissue evidence="1">Ovary</tissue>
    </source>
</reference>
<evidence type="ECO:0000313" key="1">
    <source>
        <dbReference type="EMBL" id="JAA83469.1"/>
    </source>
</evidence>
<sequence length="76" mass="9126">MFSTIPNAGNKVYNFYKRKRVKQEKPIRVCQKRGTYMRFKAETYLKHAGRTDETRREVSNLSFFFSYDQNHPTDTP</sequence>
<protein>
    <submittedName>
        <fullName evidence="1">Uncharacterized protein</fullName>
    </submittedName>
</protein>
<organism evidence="1">
    <name type="scientific">Pararge aegeria</name>
    <name type="common">speckled wood butterfly</name>
    <dbReference type="NCBI Taxonomy" id="116150"/>
    <lineage>
        <taxon>Eukaryota</taxon>
        <taxon>Metazoa</taxon>
        <taxon>Ecdysozoa</taxon>
        <taxon>Arthropoda</taxon>
        <taxon>Hexapoda</taxon>
        <taxon>Insecta</taxon>
        <taxon>Pterygota</taxon>
        <taxon>Neoptera</taxon>
        <taxon>Endopterygota</taxon>
        <taxon>Lepidoptera</taxon>
        <taxon>Glossata</taxon>
        <taxon>Ditrysia</taxon>
        <taxon>Papilionoidea</taxon>
        <taxon>Nymphalidae</taxon>
        <taxon>Satyrinae</taxon>
        <taxon>Satyrini</taxon>
        <taxon>Parargina</taxon>
        <taxon>Pararge</taxon>
    </lineage>
</organism>
<name>S4P119_9NEOP</name>
<dbReference type="AlphaFoldDB" id="S4P119"/>
<reference evidence="1" key="1">
    <citation type="journal article" date="2013" name="BMC Genomics">
        <title>Unscrambling butterfly oogenesis.</title>
        <authorList>
            <person name="Carter J.M."/>
            <person name="Baker S.C."/>
            <person name="Pink R."/>
            <person name="Carter D.R."/>
            <person name="Collins A."/>
            <person name="Tomlin J."/>
            <person name="Gibbs M."/>
            <person name="Breuker C.J."/>
        </authorList>
    </citation>
    <scope>NUCLEOTIDE SEQUENCE</scope>
    <source>
        <tissue evidence="1">Ovary</tissue>
    </source>
</reference>